<dbReference type="Proteomes" id="UP000812270">
    <property type="component" value="Unassembled WGS sequence"/>
</dbReference>
<dbReference type="RefSeq" id="WP_217793718.1">
    <property type="nucleotide sequence ID" value="NZ_JAHSPG010000015.1"/>
</dbReference>
<comment type="caution">
    <text evidence="1">The sequence shown here is derived from an EMBL/GenBank/DDBJ whole genome shotgun (WGS) entry which is preliminary data.</text>
</comment>
<reference evidence="1" key="1">
    <citation type="submission" date="2021-06" db="EMBL/GenBank/DDBJ databases">
        <authorList>
            <person name="Huq M.A."/>
        </authorList>
    </citation>
    <scope>NUCLEOTIDE SEQUENCE</scope>
    <source>
        <strain evidence="1">MAH-26</strain>
    </source>
</reference>
<dbReference type="EMBL" id="JAHSPG010000015">
    <property type="protein sequence ID" value="MBV4359495.1"/>
    <property type="molecule type" value="Genomic_DNA"/>
</dbReference>
<evidence type="ECO:0008006" key="3">
    <source>
        <dbReference type="Google" id="ProtNLM"/>
    </source>
</evidence>
<sequence length="169" mass="19269">MNLEYKDLLPEGFAPSSRVWVYQASRLFTINEALQIEGLLEEFVNSWNTHGTPVKGFSTLFFGQFVVLMADETDAGVSGCSTDSSVRVIKQIEQTYQVNMFDRQMLAFVVKDKIQMLPLAHLNHAIENGFVTPDTLYFNNMVLTKDELETKWIIPVKDSWLARKIAKTV</sequence>
<organism evidence="1 2">
    <name type="scientific">Pinibacter aurantiacus</name>
    <dbReference type="NCBI Taxonomy" id="2851599"/>
    <lineage>
        <taxon>Bacteria</taxon>
        <taxon>Pseudomonadati</taxon>
        <taxon>Bacteroidota</taxon>
        <taxon>Chitinophagia</taxon>
        <taxon>Chitinophagales</taxon>
        <taxon>Chitinophagaceae</taxon>
        <taxon>Pinibacter</taxon>
    </lineage>
</organism>
<protein>
    <recommendedName>
        <fullName evidence="3">ABC transporter ATPase</fullName>
    </recommendedName>
</protein>
<name>A0A9E2SEY0_9BACT</name>
<proteinExistence type="predicted"/>
<accession>A0A9E2SEY0</accession>
<evidence type="ECO:0000313" key="1">
    <source>
        <dbReference type="EMBL" id="MBV4359495.1"/>
    </source>
</evidence>
<keyword evidence="2" id="KW-1185">Reference proteome</keyword>
<gene>
    <name evidence="1" type="ORF">KTO63_20160</name>
</gene>
<evidence type="ECO:0000313" key="2">
    <source>
        <dbReference type="Proteomes" id="UP000812270"/>
    </source>
</evidence>
<dbReference type="AlphaFoldDB" id="A0A9E2SEY0"/>